<dbReference type="Gene3D" id="3.40.50.720">
    <property type="entry name" value="NAD(P)-binding Rossmann-like Domain"/>
    <property type="match status" value="1"/>
</dbReference>
<comment type="similarity">
    <text evidence="1">Belongs to the short-chain dehydrogenases/reductases (SDR) family.</text>
</comment>
<name>A0A9P5PLA3_9AGAR</name>
<dbReference type="EMBL" id="JADNRY010000103">
    <property type="protein sequence ID" value="KAF9065458.1"/>
    <property type="molecule type" value="Genomic_DNA"/>
</dbReference>
<comment type="caution">
    <text evidence="4">The sequence shown here is derived from an EMBL/GenBank/DDBJ whole genome shotgun (WGS) entry which is preliminary data.</text>
</comment>
<accession>A0A9P5PLA3</accession>
<dbReference type="AlphaFoldDB" id="A0A9P5PLA3"/>
<gene>
    <name evidence="4" type="ORF">BDP27DRAFT_53906</name>
</gene>
<dbReference type="Pfam" id="PF00106">
    <property type="entry name" value="adh_short"/>
    <property type="match status" value="1"/>
</dbReference>
<keyword evidence="5" id="KW-1185">Reference proteome</keyword>
<keyword evidence="2" id="KW-0521">NADP</keyword>
<evidence type="ECO:0000256" key="2">
    <source>
        <dbReference type="ARBA" id="ARBA00022857"/>
    </source>
</evidence>
<protein>
    <recommendedName>
        <fullName evidence="6">NAD(P)-binding protein</fullName>
    </recommendedName>
</protein>
<evidence type="ECO:0000313" key="4">
    <source>
        <dbReference type="EMBL" id="KAF9065458.1"/>
    </source>
</evidence>
<dbReference type="PANTHER" id="PTHR24320:SF252">
    <property type="entry name" value="DEHYDROGENASE_REDUCTASE FAMILY PROTEIN, PUTATIVE (AFU_ORTHOLOGUE AFUA_3G08550)-RELATED"/>
    <property type="match status" value="1"/>
</dbReference>
<organism evidence="4 5">
    <name type="scientific">Rhodocollybia butyracea</name>
    <dbReference type="NCBI Taxonomy" id="206335"/>
    <lineage>
        <taxon>Eukaryota</taxon>
        <taxon>Fungi</taxon>
        <taxon>Dikarya</taxon>
        <taxon>Basidiomycota</taxon>
        <taxon>Agaricomycotina</taxon>
        <taxon>Agaricomycetes</taxon>
        <taxon>Agaricomycetidae</taxon>
        <taxon>Agaricales</taxon>
        <taxon>Marasmiineae</taxon>
        <taxon>Omphalotaceae</taxon>
        <taxon>Rhodocollybia</taxon>
    </lineage>
</organism>
<dbReference type="GO" id="GO:0016491">
    <property type="term" value="F:oxidoreductase activity"/>
    <property type="evidence" value="ECO:0007669"/>
    <property type="project" value="UniProtKB-KW"/>
</dbReference>
<evidence type="ECO:0000313" key="5">
    <source>
        <dbReference type="Proteomes" id="UP000772434"/>
    </source>
</evidence>
<dbReference type="OrthoDB" id="542013at2759"/>
<dbReference type="InterPro" id="IPR036291">
    <property type="entry name" value="NAD(P)-bd_dom_sf"/>
</dbReference>
<dbReference type="PANTHER" id="PTHR24320">
    <property type="entry name" value="RETINOL DEHYDROGENASE"/>
    <property type="match status" value="1"/>
</dbReference>
<reference evidence="4" key="1">
    <citation type="submission" date="2020-11" db="EMBL/GenBank/DDBJ databases">
        <authorList>
            <consortium name="DOE Joint Genome Institute"/>
            <person name="Ahrendt S."/>
            <person name="Riley R."/>
            <person name="Andreopoulos W."/>
            <person name="Labutti K."/>
            <person name="Pangilinan J."/>
            <person name="Ruiz-Duenas F.J."/>
            <person name="Barrasa J.M."/>
            <person name="Sanchez-Garcia M."/>
            <person name="Camarero S."/>
            <person name="Miyauchi S."/>
            <person name="Serrano A."/>
            <person name="Linde D."/>
            <person name="Babiker R."/>
            <person name="Drula E."/>
            <person name="Ayuso-Fernandez I."/>
            <person name="Pacheco R."/>
            <person name="Padilla G."/>
            <person name="Ferreira P."/>
            <person name="Barriuso J."/>
            <person name="Kellner H."/>
            <person name="Castanera R."/>
            <person name="Alfaro M."/>
            <person name="Ramirez L."/>
            <person name="Pisabarro A.G."/>
            <person name="Kuo A."/>
            <person name="Tritt A."/>
            <person name="Lipzen A."/>
            <person name="He G."/>
            <person name="Yan M."/>
            <person name="Ng V."/>
            <person name="Cullen D."/>
            <person name="Martin F."/>
            <person name="Rosso M.-N."/>
            <person name="Henrissat B."/>
            <person name="Hibbett D."/>
            <person name="Martinez A.T."/>
            <person name="Grigoriev I.V."/>
        </authorList>
    </citation>
    <scope>NUCLEOTIDE SEQUENCE</scope>
    <source>
        <strain evidence="4">AH 40177</strain>
    </source>
</reference>
<dbReference type="InterPro" id="IPR002347">
    <property type="entry name" value="SDR_fam"/>
</dbReference>
<dbReference type="SUPFAM" id="SSF51735">
    <property type="entry name" value="NAD(P)-binding Rossmann-fold domains"/>
    <property type="match status" value="1"/>
</dbReference>
<proteinExistence type="inferred from homology"/>
<dbReference type="PRINTS" id="PR00081">
    <property type="entry name" value="GDHRDH"/>
</dbReference>
<sequence>MPYMQPRVPPLPTSLDFRGKTGLVTGANSGLGQAACLHYLRHNISTLIITVRRLSDGEVVKSHLLAHPDVKTRKEEPKILVYELDLSTHSSVTAFASKIKAEIAQLHIVLLNAGIFTLDWKTSPETQNEMSFQVNYLSNAILSLLLLPLLRITAESNSSQGPSYLSIVSSQSYSNSRYIKDPIPDSTYIFDTFNDKGSFEPWSLYPDSKLLVCLFVRELAQHVDFSTVIVNYMCPGMVATNLARDLSLPLRILGRIVTTLRGRSPEVGARVLVNAAGASGKKSHGEFLLVYDVEPVISWMETEKGKLMQRKLWRETEDVAQNLVPGVLQSAGLAN</sequence>
<evidence type="ECO:0000256" key="3">
    <source>
        <dbReference type="ARBA" id="ARBA00023002"/>
    </source>
</evidence>
<evidence type="ECO:0000256" key="1">
    <source>
        <dbReference type="ARBA" id="ARBA00006484"/>
    </source>
</evidence>
<evidence type="ECO:0008006" key="6">
    <source>
        <dbReference type="Google" id="ProtNLM"/>
    </source>
</evidence>
<dbReference type="Proteomes" id="UP000772434">
    <property type="component" value="Unassembled WGS sequence"/>
</dbReference>
<keyword evidence="3" id="KW-0560">Oxidoreductase</keyword>